<evidence type="ECO:0000256" key="7">
    <source>
        <dbReference type="ARBA" id="ARBA00022840"/>
    </source>
</evidence>
<dbReference type="Pfam" id="PF00480">
    <property type="entry name" value="ROK"/>
    <property type="match status" value="1"/>
</dbReference>
<dbReference type="AlphaFoldDB" id="A0A852TFA9"/>
<dbReference type="GO" id="GO:0005737">
    <property type="term" value="C:cytoplasm"/>
    <property type="evidence" value="ECO:0007669"/>
    <property type="project" value="InterPro"/>
</dbReference>
<dbReference type="EC" id="2.7.1.2" evidence="2"/>
<dbReference type="Gene3D" id="3.30.420.40">
    <property type="match status" value="2"/>
</dbReference>
<dbReference type="PANTHER" id="PTHR18964">
    <property type="entry name" value="ROK (REPRESSOR, ORF, KINASE) FAMILY"/>
    <property type="match status" value="1"/>
</dbReference>
<keyword evidence="4 9" id="KW-0808">Transferase</keyword>
<evidence type="ECO:0000256" key="6">
    <source>
        <dbReference type="ARBA" id="ARBA00022777"/>
    </source>
</evidence>
<reference evidence="10" key="2">
    <citation type="submission" date="2020-08" db="EMBL/GenBank/DDBJ databases">
        <title>The Agave Microbiome: Exploring the role of microbial communities in plant adaptations to desert environments.</title>
        <authorList>
            <person name="Partida-Martinez L.P."/>
        </authorList>
    </citation>
    <scope>NUCLEOTIDE SEQUENCE [LARGE SCALE GENOMIC DNA]</scope>
    <source>
        <strain evidence="10">AT2.8</strain>
    </source>
</reference>
<protein>
    <recommendedName>
        <fullName evidence="3">Glucokinase</fullName>
        <ecNumber evidence="2">2.7.1.2</ecNumber>
    </recommendedName>
    <alternativeName>
        <fullName evidence="8">Glucose kinase</fullName>
    </alternativeName>
</protein>
<sequence length="330" mass="34921">MVMEEKWLVGVDIGGTTIKIAFISFNGDILYSWEIDTDKRDSGRHIPTSITRSIDQKLTELNQTKNRLIGIGIGAPGPVNAEDGSIEVAVNLGWEHFPLQAILERETSLPVVVDNDANIAAIGEMWKGAGKGAKNLICVTLGTGVGGGIIVNGEIVHGVNGAGGEIGHMTSVPKNGSPCNCGKSGCLETVASATGIVRLAIEELTSANFISPLRDYYENHRTITAKQVFDAANEEDEFAKRVIHQVAYHLGLALANLANGLNPEKIVIGGGVSKAGDTLLGLLKEEFVLFAFPRVAQGVEIVIATLGNNAGVIGGAWLAKEKLFNTSKLQ</sequence>
<dbReference type="SUPFAM" id="SSF53067">
    <property type="entry name" value="Actin-like ATPase domain"/>
    <property type="match status" value="1"/>
</dbReference>
<gene>
    <name evidence="9" type="ORF">F4694_003107</name>
</gene>
<dbReference type="GO" id="GO:0004340">
    <property type="term" value="F:glucokinase activity"/>
    <property type="evidence" value="ECO:0007669"/>
    <property type="project" value="UniProtKB-EC"/>
</dbReference>
<evidence type="ECO:0000256" key="4">
    <source>
        <dbReference type="ARBA" id="ARBA00022679"/>
    </source>
</evidence>
<keyword evidence="6" id="KW-0418">Kinase</keyword>
<evidence type="ECO:0000256" key="1">
    <source>
        <dbReference type="ARBA" id="ARBA00006479"/>
    </source>
</evidence>
<dbReference type="Proteomes" id="UP000548423">
    <property type="component" value="Unassembled WGS sequence"/>
</dbReference>
<evidence type="ECO:0000256" key="2">
    <source>
        <dbReference type="ARBA" id="ARBA00012323"/>
    </source>
</evidence>
<proteinExistence type="inferred from homology"/>
<dbReference type="InterPro" id="IPR000600">
    <property type="entry name" value="ROK"/>
</dbReference>
<dbReference type="CDD" id="cd24062">
    <property type="entry name" value="ASKHA_NBD_ROK_BsGLK-like"/>
    <property type="match status" value="1"/>
</dbReference>
<dbReference type="PROSITE" id="PS01125">
    <property type="entry name" value="ROK"/>
    <property type="match status" value="1"/>
</dbReference>
<evidence type="ECO:0000256" key="3">
    <source>
        <dbReference type="ARBA" id="ARBA00014701"/>
    </source>
</evidence>
<comment type="caution">
    <text evidence="9">The sequence shown here is derived from an EMBL/GenBank/DDBJ whole genome shotgun (WGS) entry which is preliminary data.</text>
</comment>
<accession>A0A852TFA9</accession>
<dbReference type="EMBL" id="JACCBX010000006">
    <property type="protein sequence ID" value="NYE06327.1"/>
    <property type="molecule type" value="Genomic_DNA"/>
</dbReference>
<evidence type="ECO:0000313" key="9">
    <source>
        <dbReference type="EMBL" id="NYE06327.1"/>
    </source>
</evidence>
<evidence type="ECO:0000313" key="10">
    <source>
        <dbReference type="Proteomes" id="UP000548423"/>
    </source>
</evidence>
<dbReference type="GO" id="GO:0005524">
    <property type="term" value="F:ATP binding"/>
    <property type="evidence" value="ECO:0007669"/>
    <property type="project" value="UniProtKB-KW"/>
</dbReference>
<dbReference type="InterPro" id="IPR004654">
    <property type="entry name" value="ROK_glcA"/>
</dbReference>
<evidence type="ECO:0000256" key="8">
    <source>
        <dbReference type="ARBA" id="ARBA00032386"/>
    </source>
</evidence>
<dbReference type="GO" id="GO:0006096">
    <property type="term" value="P:glycolytic process"/>
    <property type="evidence" value="ECO:0007669"/>
    <property type="project" value="InterPro"/>
</dbReference>
<dbReference type="PANTHER" id="PTHR18964:SF149">
    <property type="entry name" value="BIFUNCTIONAL UDP-N-ACETYLGLUCOSAMINE 2-EPIMERASE_N-ACETYLMANNOSAMINE KINASE"/>
    <property type="match status" value="1"/>
</dbReference>
<evidence type="ECO:0000256" key="5">
    <source>
        <dbReference type="ARBA" id="ARBA00022741"/>
    </source>
</evidence>
<comment type="similarity">
    <text evidence="1">Belongs to the ROK (NagC/XylR) family.</text>
</comment>
<organism evidence="9 10">
    <name type="scientific">Neobacillus niacini</name>
    <dbReference type="NCBI Taxonomy" id="86668"/>
    <lineage>
        <taxon>Bacteria</taxon>
        <taxon>Bacillati</taxon>
        <taxon>Bacillota</taxon>
        <taxon>Bacilli</taxon>
        <taxon>Bacillales</taxon>
        <taxon>Bacillaceae</taxon>
        <taxon>Neobacillus</taxon>
    </lineage>
</organism>
<name>A0A852TFA9_9BACI</name>
<dbReference type="InterPro" id="IPR049874">
    <property type="entry name" value="ROK_cs"/>
</dbReference>
<keyword evidence="5" id="KW-0547">Nucleotide-binding</keyword>
<keyword evidence="7" id="KW-0067">ATP-binding</keyword>
<dbReference type="NCBIfam" id="TIGR00744">
    <property type="entry name" value="ROK_glcA_fam"/>
    <property type="match status" value="1"/>
</dbReference>
<reference evidence="10" key="1">
    <citation type="submission" date="2020-07" db="EMBL/GenBank/DDBJ databases">
        <authorList>
            <person name="Partida-Martinez L."/>
            <person name="Huntemann M."/>
            <person name="Clum A."/>
            <person name="Wang J."/>
            <person name="Palaniappan K."/>
            <person name="Ritter S."/>
            <person name="Chen I.-M."/>
            <person name="Stamatis D."/>
            <person name="Reddy T."/>
            <person name="O'Malley R."/>
            <person name="Daum C."/>
            <person name="Shapiro N."/>
            <person name="Ivanova N."/>
            <person name="Kyrpides N."/>
            <person name="Woyke T."/>
        </authorList>
    </citation>
    <scope>NUCLEOTIDE SEQUENCE [LARGE SCALE GENOMIC DNA]</scope>
    <source>
        <strain evidence="10">AT2.8</strain>
    </source>
</reference>
<dbReference type="InterPro" id="IPR043129">
    <property type="entry name" value="ATPase_NBD"/>
</dbReference>